<feature type="transmembrane region" description="Helical" evidence="1">
    <location>
        <begin position="21"/>
        <end position="41"/>
    </location>
</feature>
<keyword evidence="1" id="KW-0472">Membrane</keyword>
<dbReference type="RefSeq" id="WP_232571526.1">
    <property type="nucleotide sequence ID" value="NZ_CP089466.1"/>
</dbReference>
<dbReference type="GeneID" id="69116728"/>
<evidence type="ECO:0008006" key="4">
    <source>
        <dbReference type="Google" id="ProtNLM"/>
    </source>
</evidence>
<accession>A0ABD5NDN1</accession>
<organism evidence="2 3">
    <name type="scientific">Halobacterium litoreum</name>
    <dbReference type="NCBI Taxonomy" id="2039234"/>
    <lineage>
        <taxon>Archaea</taxon>
        <taxon>Methanobacteriati</taxon>
        <taxon>Methanobacteriota</taxon>
        <taxon>Stenosarchaea group</taxon>
        <taxon>Halobacteria</taxon>
        <taxon>Halobacteriales</taxon>
        <taxon>Halobacteriaceae</taxon>
        <taxon>Halobacterium</taxon>
    </lineage>
</organism>
<dbReference type="AlphaFoldDB" id="A0ABD5NDN1"/>
<keyword evidence="3" id="KW-1185">Reference proteome</keyword>
<reference evidence="2 3" key="1">
    <citation type="journal article" date="2019" name="Int. J. Syst. Evol. Microbiol.">
        <title>The Global Catalogue of Microorganisms (GCM) 10K type strain sequencing project: providing services to taxonomists for standard genome sequencing and annotation.</title>
        <authorList>
            <consortium name="The Broad Institute Genomics Platform"/>
            <consortium name="The Broad Institute Genome Sequencing Center for Infectious Disease"/>
            <person name="Wu L."/>
            <person name="Ma J."/>
        </authorList>
    </citation>
    <scope>NUCLEOTIDE SEQUENCE [LARGE SCALE GENOMIC DNA]</scope>
    <source>
        <strain evidence="2 3">CGMCC 1.12562</strain>
    </source>
</reference>
<feature type="transmembrane region" description="Helical" evidence="1">
    <location>
        <begin position="61"/>
        <end position="86"/>
    </location>
</feature>
<evidence type="ECO:0000256" key="1">
    <source>
        <dbReference type="SAM" id="Phobius"/>
    </source>
</evidence>
<gene>
    <name evidence="2" type="ORF">ACFOKC_06370</name>
</gene>
<evidence type="ECO:0000313" key="3">
    <source>
        <dbReference type="Proteomes" id="UP001595660"/>
    </source>
</evidence>
<dbReference type="Proteomes" id="UP001595660">
    <property type="component" value="Unassembled WGS sequence"/>
</dbReference>
<proteinExistence type="predicted"/>
<dbReference type="EMBL" id="JBHRWN010000002">
    <property type="protein sequence ID" value="MFC3477347.1"/>
    <property type="molecule type" value="Genomic_DNA"/>
</dbReference>
<comment type="caution">
    <text evidence="2">The sequence shown here is derived from an EMBL/GenBank/DDBJ whole genome shotgun (WGS) entry which is preliminary data.</text>
</comment>
<protein>
    <recommendedName>
        <fullName evidence="4">ABC-2 type transport system permease protein</fullName>
    </recommendedName>
</protein>
<evidence type="ECO:0000313" key="2">
    <source>
        <dbReference type="EMBL" id="MFC3477347.1"/>
    </source>
</evidence>
<keyword evidence="1" id="KW-1133">Transmembrane helix</keyword>
<name>A0ABD5NDN1_9EURY</name>
<feature type="transmembrane region" description="Helical" evidence="1">
    <location>
        <begin position="98"/>
        <end position="124"/>
    </location>
</feature>
<feature type="transmembrane region" description="Helical" evidence="1">
    <location>
        <begin position="216"/>
        <end position="237"/>
    </location>
</feature>
<keyword evidence="1" id="KW-0812">Transmembrane</keyword>
<sequence length="244" mass="24441">MRGRSAAVGASAHAKSVLRQPTTLAMLAVLPPFVVVLYGAAMASFPDVAFLSASAASYGRIGGALFATAFLSGLVGLFGTVSAARADRYLSFSGFSPALLFATRVVVAVGVAGLAAGVSLAALVGAGTNVASLPRAYAVLVLAGVLYSLLGVVVGALVPRELEGSLVLVFLADLDSFLSGGVLDVNTDLVAFLPLHYPHALFTSAVRDGTLASETVLPAVAYLAVLAVAAGVAYAAATGRGWSL</sequence>
<feature type="transmembrane region" description="Helical" evidence="1">
    <location>
        <begin position="136"/>
        <end position="158"/>
    </location>
</feature>